<dbReference type="PANTHER" id="PTHR45589:SF1">
    <property type="entry name" value="WD REPEAT DOMAIN 62, ISOFORM G"/>
    <property type="match status" value="1"/>
</dbReference>
<evidence type="ECO:0000256" key="1">
    <source>
        <dbReference type="PROSITE-ProRule" id="PRU00221"/>
    </source>
</evidence>
<name>A0A430Q5K7_SCHBO</name>
<feature type="repeat" description="WD" evidence="1">
    <location>
        <begin position="451"/>
        <end position="492"/>
    </location>
</feature>
<dbReference type="InterPro" id="IPR056162">
    <property type="entry name" value="WD40_MABP1-WDR62_2nd"/>
</dbReference>
<accession>A0A430Q5K7</accession>
<dbReference type="AlphaFoldDB" id="A0A430Q5K7"/>
<dbReference type="SUPFAM" id="SSF50998">
    <property type="entry name" value="Quinoprotein alcohol dehydrogenase-like"/>
    <property type="match status" value="1"/>
</dbReference>
<keyword evidence="5" id="KW-1185">Reference proteome</keyword>
<dbReference type="PROSITE" id="PS50082">
    <property type="entry name" value="WD_REPEATS_2"/>
    <property type="match status" value="2"/>
</dbReference>
<feature type="region of interest" description="Disordered" evidence="2">
    <location>
        <begin position="898"/>
        <end position="932"/>
    </location>
</feature>
<keyword evidence="4" id="KW-0808">Transferase</keyword>
<dbReference type="Gene3D" id="2.130.10.10">
    <property type="entry name" value="YVTN repeat-like/Quinoprotein amine dehydrogenase"/>
    <property type="match status" value="3"/>
</dbReference>
<proteinExistence type="predicted"/>
<feature type="compositionally biased region" description="Low complexity" evidence="2">
    <location>
        <begin position="742"/>
        <end position="768"/>
    </location>
</feature>
<feature type="compositionally biased region" description="Acidic residues" evidence="2">
    <location>
        <begin position="600"/>
        <end position="619"/>
    </location>
</feature>
<feature type="non-terminal residue" evidence="4">
    <location>
        <position position="1"/>
    </location>
</feature>
<organism evidence="4 5">
    <name type="scientific">Schistosoma bovis</name>
    <name type="common">Blood fluke</name>
    <dbReference type="NCBI Taxonomy" id="6184"/>
    <lineage>
        <taxon>Eukaryota</taxon>
        <taxon>Metazoa</taxon>
        <taxon>Spiralia</taxon>
        <taxon>Lophotrochozoa</taxon>
        <taxon>Platyhelminthes</taxon>
        <taxon>Trematoda</taxon>
        <taxon>Digenea</taxon>
        <taxon>Strigeidida</taxon>
        <taxon>Schistosomatoidea</taxon>
        <taxon>Schistosomatidae</taxon>
        <taxon>Schistosoma</taxon>
    </lineage>
</organism>
<dbReference type="GO" id="GO:0016301">
    <property type="term" value="F:kinase activity"/>
    <property type="evidence" value="ECO:0007669"/>
    <property type="project" value="UniProtKB-KW"/>
</dbReference>
<feature type="compositionally biased region" description="Low complexity" evidence="2">
    <location>
        <begin position="574"/>
        <end position="587"/>
    </location>
</feature>
<sequence length="1192" mass="132843">IHVWDIHDLTTINKCRSHYYHSRGIWSVDCLPEQWRQNNNNIDNNNNTIPLNHLQSWWSNDMFVTCSDDGTIRFWNLLGNCQSTKNNVTDNGIRLSTSVPADSEFIGSTKFECTEQLAGIIYTDPSHKYLCTIDRSSSGIGLLGGPGFVPGTNDLGQIDSALQSPASPSRPSISEHCQLISSLTSSLNTVGASNITNTNSSNCATATTNIGPTCVRTICISPDGRHLAAGDRDGSLRVYSLETLKLCYQIPAHDNEILSLNFFQSYSVPQLLLLCSASRDRMIHIFDPNKEYSRVQTISDHSGAIFSAKIIETDDGEIRLISCGMDKSLLFRILEPDESGQTAHFALEHHLVGRHSQLDAAITPMLPSSIESRMNSTNRKRYLAVACQDRRLRIYNVVTARPVRCYRGSYTEDGFLVRCSIDPTGSLIATSGSDKQLNLFHLLTGESIATLYGHSELCLGLKFLPNLRYLISVSADSCIFVWRLSTNLAQYLHERITTSSMLKNILGNSISYPQLDGIPLEITNARLKTGREDNNGLFNINRSDYYHIRNDDNDNIDVDTNRNITSRKYTSKHSNSNNNSDDVLNDCNSMLYNSEMNEYENDVDDDNDLDNYGDDDDDVTSFSQTMPPSEWNESLAEYDKIENLDNDDENADDDIGGGNAEDDDNRGEDSEFDAFPLDDVLSVNVTNPITIQMNHLMNKHIVTKHKSIVDENNSPNWCSNNNKNILSANHLIKSQVSATTATNCNSSSSTVTNSVNQNNNGSSSSNRSGGKKPEFYFSVSALPAWARRKVLNSEFDVNGSDSASQTSVVSGPILPVSTSGSCSHETIPNYVYPLSSSVTATKKRSKYTRVRGKTSTEDICEKALEQFTPPTHTYDVCANRLIMNESITGGDCPNALPLFNRPKNKSSQQRSYSATQLIPSSSPKQHNPPPSTIVDDSVNLYSTNSLHHFLDDTNTIHALNYNYGDRCQQRNQSKDLRASSQFQSDDLNSCRSAVESLHALRVALDLAISRLTKLSCYNHKSEEHTNLCQIVTEQLEWRFSRLRAMLGLSPVCVEAPVARVLIADIVERLIPELKSASSMLDNTDALNNSTNDDNVDIDNPDNQVNSENKSQFQKAMNLSDTSVYKMTEMNDNSTIINHKTVNIVNRDGYIDNNNNKTRDGKMRNVTHYKEHDDDNGDIHETFMQENKTLETS</sequence>
<feature type="region of interest" description="Disordered" evidence="2">
    <location>
        <begin position="645"/>
        <end position="673"/>
    </location>
</feature>
<dbReference type="Pfam" id="PF24782">
    <property type="entry name" value="WD40_MABP1-WDR62_2nd"/>
    <property type="match status" value="1"/>
</dbReference>
<feature type="region of interest" description="Disordered" evidence="2">
    <location>
        <begin position="1084"/>
        <end position="1112"/>
    </location>
</feature>
<dbReference type="Pfam" id="PF00400">
    <property type="entry name" value="WD40"/>
    <property type="match status" value="1"/>
</dbReference>
<keyword evidence="4" id="KW-0418">Kinase</keyword>
<protein>
    <submittedName>
        <fullName evidence="4">Mitogen-activated protein kinase binding protein 1</fullName>
    </submittedName>
</protein>
<dbReference type="STRING" id="6184.A0A430Q5K7"/>
<dbReference type="PROSITE" id="PS50294">
    <property type="entry name" value="WD_REPEATS_REGION"/>
    <property type="match status" value="1"/>
</dbReference>
<comment type="caution">
    <text evidence="4">The sequence shown here is derived from an EMBL/GenBank/DDBJ whole genome shotgun (WGS) entry which is preliminary data.</text>
</comment>
<feature type="repeat" description="WD" evidence="1">
    <location>
        <begin position="215"/>
        <end position="243"/>
    </location>
</feature>
<dbReference type="Proteomes" id="UP000290809">
    <property type="component" value="Unassembled WGS sequence"/>
</dbReference>
<dbReference type="PANTHER" id="PTHR45589">
    <property type="entry name" value="WD REPEAT DOMAIN 62, ISOFORM G"/>
    <property type="match status" value="1"/>
</dbReference>
<feature type="domain" description="MABP1/WDR62 second WD40" evidence="3">
    <location>
        <begin position="185"/>
        <end position="484"/>
    </location>
</feature>
<gene>
    <name evidence="4" type="ORF">DC041_0004134</name>
</gene>
<feature type="region of interest" description="Disordered" evidence="2">
    <location>
        <begin position="742"/>
        <end position="770"/>
    </location>
</feature>
<dbReference type="EMBL" id="QMKO01002628">
    <property type="protein sequence ID" value="RTG82972.1"/>
    <property type="molecule type" value="Genomic_DNA"/>
</dbReference>
<dbReference type="InterPro" id="IPR015943">
    <property type="entry name" value="WD40/YVTN_repeat-like_dom_sf"/>
</dbReference>
<feature type="compositionally biased region" description="Acidic residues" evidence="2">
    <location>
        <begin position="645"/>
        <end position="672"/>
    </location>
</feature>
<reference evidence="4 5" key="1">
    <citation type="journal article" date="2019" name="PLoS Pathog.">
        <title>Genome sequence of the bovine parasite Schistosoma bovis Tanzania.</title>
        <authorList>
            <person name="Oey H."/>
            <person name="Zakrzewski M."/>
            <person name="Gobert G."/>
            <person name="Gravermann K."/>
            <person name="Stoye J."/>
            <person name="Jones M."/>
            <person name="Mcmanus D."/>
            <person name="Krause L."/>
        </authorList>
    </citation>
    <scope>NUCLEOTIDE SEQUENCE [LARGE SCALE GENOMIC DNA]</scope>
    <source>
        <strain evidence="4 5">TAN1997</strain>
    </source>
</reference>
<feature type="region of interest" description="Disordered" evidence="2">
    <location>
        <begin position="567"/>
        <end position="587"/>
    </location>
</feature>
<evidence type="ECO:0000313" key="4">
    <source>
        <dbReference type="EMBL" id="RTG82972.1"/>
    </source>
</evidence>
<dbReference type="SMART" id="SM00320">
    <property type="entry name" value="WD40"/>
    <property type="match status" value="7"/>
</dbReference>
<dbReference type="InterPro" id="IPR011047">
    <property type="entry name" value="Quinoprotein_ADH-like_sf"/>
</dbReference>
<evidence type="ECO:0000256" key="2">
    <source>
        <dbReference type="SAM" id="MobiDB-lite"/>
    </source>
</evidence>
<keyword evidence="1" id="KW-0853">WD repeat</keyword>
<evidence type="ECO:0000313" key="5">
    <source>
        <dbReference type="Proteomes" id="UP000290809"/>
    </source>
</evidence>
<feature type="compositionally biased region" description="Polar residues" evidence="2">
    <location>
        <begin position="905"/>
        <end position="925"/>
    </location>
</feature>
<feature type="region of interest" description="Disordered" evidence="2">
    <location>
        <begin position="600"/>
        <end position="632"/>
    </location>
</feature>
<dbReference type="InterPro" id="IPR052779">
    <property type="entry name" value="WDR62"/>
</dbReference>
<evidence type="ECO:0000259" key="3">
    <source>
        <dbReference type="Pfam" id="PF24782"/>
    </source>
</evidence>
<dbReference type="InterPro" id="IPR001680">
    <property type="entry name" value="WD40_rpt"/>
</dbReference>